<accession>A0ABZ0ELD6</accession>
<dbReference type="RefSeq" id="WP_317019690.1">
    <property type="nucleotide sequence ID" value="NZ_CP136512.1"/>
</dbReference>
<sequence>MQLVQGNDSLQNIEFLRALSPNLTVAEFTQGAATAFSIWPKALLEAELNRDALASTVQHNLFNGNPDGWNLYIGYVQTKVAWFGSGLSHTNGGATAEAFRDAEHKAGPAEAPLLAASTALDVKARNEKRGWPWPEPRSTS</sequence>
<dbReference type="Proteomes" id="UP001302652">
    <property type="component" value="Chromosome 2"/>
</dbReference>
<dbReference type="EMBL" id="CP136512">
    <property type="protein sequence ID" value="WOD17107.1"/>
    <property type="molecule type" value="Genomic_DNA"/>
</dbReference>
<proteinExistence type="predicted"/>
<organism evidence="1 2">
    <name type="scientific">Paraburkholderia kirstenboschensis</name>
    <dbReference type="NCBI Taxonomy" id="1245436"/>
    <lineage>
        <taxon>Bacteria</taxon>
        <taxon>Pseudomonadati</taxon>
        <taxon>Pseudomonadota</taxon>
        <taxon>Betaproteobacteria</taxon>
        <taxon>Burkholderiales</taxon>
        <taxon>Burkholderiaceae</taxon>
        <taxon>Paraburkholderia</taxon>
    </lineage>
</organism>
<reference evidence="1 2" key="1">
    <citation type="submission" date="2023-10" db="EMBL/GenBank/DDBJ databases">
        <title>Surface-active antibiotics is a multifunctional adaptation for post-fire microbes.</title>
        <authorList>
            <person name="Liu M.D."/>
            <person name="Du Y."/>
            <person name="Koupaei S.K."/>
            <person name="Kim N.R."/>
            <person name="Zhang W."/>
            <person name="Traxler M.F."/>
        </authorList>
    </citation>
    <scope>NUCLEOTIDE SEQUENCE [LARGE SCALE GENOMIC DNA]</scope>
    <source>
        <strain evidence="1 2">F3</strain>
    </source>
</reference>
<keyword evidence="2" id="KW-1185">Reference proteome</keyword>
<name>A0ABZ0ELD6_9BURK</name>
<evidence type="ECO:0000313" key="1">
    <source>
        <dbReference type="EMBL" id="WOD17107.1"/>
    </source>
</evidence>
<gene>
    <name evidence="1" type="ORF">RW095_14875</name>
</gene>
<protein>
    <submittedName>
        <fullName evidence="1">Uncharacterized protein</fullName>
    </submittedName>
</protein>
<evidence type="ECO:0000313" key="2">
    <source>
        <dbReference type="Proteomes" id="UP001302652"/>
    </source>
</evidence>